<name>A0A316M4T3_9CLOT</name>
<reference evidence="2 3" key="1">
    <citation type="submission" date="2018-03" db="EMBL/GenBank/DDBJ databases">
        <title>The uncultured portion of the human microbiome is neutrally assembled.</title>
        <authorList>
            <person name="Jeraldo P."/>
            <person name="Boardman L."/>
            <person name="White B.A."/>
            <person name="Nelson H."/>
            <person name="Goldenfeld N."/>
            <person name="Chia N."/>
        </authorList>
    </citation>
    <scope>NUCLEOTIDE SEQUENCE [LARGE SCALE GENOMIC DNA]</scope>
    <source>
        <strain evidence="2">CIM:MAG 903</strain>
    </source>
</reference>
<protein>
    <submittedName>
        <fullName evidence="2">Uncharacterized protein</fullName>
    </submittedName>
</protein>
<keyword evidence="1" id="KW-0964">Secreted</keyword>
<proteinExistence type="predicted"/>
<dbReference type="EMBL" id="QAMZ01000040">
    <property type="protein sequence ID" value="PWL53244.1"/>
    <property type="molecule type" value="Genomic_DNA"/>
</dbReference>
<dbReference type="InterPro" id="IPR001531">
    <property type="entry name" value="Zn_PLipaseC"/>
</dbReference>
<evidence type="ECO:0000256" key="1">
    <source>
        <dbReference type="ARBA" id="ARBA00022525"/>
    </source>
</evidence>
<dbReference type="GO" id="GO:0004629">
    <property type="term" value="F:phospholipase C activity"/>
    <property type="evidence" value="ECO:0007669"/>
    <property type="project" value="InterPro"/>
</dbReference>
<dbReference type="PROSITE" id="PS51346">
    <property type="entry name" value="PROKAR_ZN_DEPEND_PLPC_2"/>
    <property type="match status" value="1"/>
</dbReference>
<dbReference type="PRINTS" id="PR00479">
    <property type="entry name" value="PRPHPHLPASEC"/>
</dbReference>
<dbReference type="Proteomes" id="UP000246114">
    <property type="component" value="Unassembled WGS sequence"/>
</dbReference>
<sequence length="333" mass="37930">MKRALISLFVCFTLICGISAPCIPTYSKTEIPKQGTYSPISTSFNKEKLEDISNGSDDIMGSGKGFEPLFHNDTEDARWESGGIDHTHQYLCARGIKLFLSDVGADYDDIIYPYVHVILNGADAPDIDENEFLYVHHFYHYIFKKNYAFVGATAKDKFIQHSQLALELFTHDKHEAFDHLGRAIHYLEDINEPHHASNLTAVNSNHVKYEKWADKNRAKFKLSNATVYSDYRDINFSKALNTLAERCAANAYNMKDYATAKKCTPWGGYSIILDDYDKWGLSADSTMTYTQDAISAYLYIFFKEAKANSFIRLAQYDTSNCITTDFSKKEMEP</sequence>
<accession>A0A316M4T3</accession>
<dbReference type="SMART" id="SM00770">
    <property type="entry name" value="Zn_dep_PLPC"/>
    <property type="match status" value="1"/>
</dbReference>
<dbReference type="RefSeq" id="WP_027639869.1">
    <property type="nucleotide sequence ID" value="NZ_BAAACD010000034.1"/>
</dbReference>
<dbReference type="SUPFAM" id="SSF48537">
    <property type="entry name" value="Phospholipase C/P1 nuclease"/>
    <property type="match status" value="1"/>
</dbReference>
<organism evidence="2 3">
    <name type="scientific">Clostridium cadaveris</name>
    <dbReference type="NCBI Taxonomy" id="1529"/>
    <lineage>
        <taxon>Bacteria</taxon>
        <taxon>Bacillati</taxon>
        <taxon>Bacillota</taxon>
        <taxon>Clostridia</taxon>
        <taxon>Eubacteriales</taxon>
        <taxon>Clostridiaceae</taxon>
        <taxon>Clostridium</taxon>
    </lineage>
</organism>
<dbReference type="AlphaFoldDB" id="A0A316M4T3"/>
<evidence type="ECO:0000313" key="3">
    <source>
        <dbReference type="Proteomes" id="UP000246114"/>
    </source>
</evidence>
<dbReference type="Gene3D" id="1.10.575.10">
    <property type="entry name" value="P1 Nuclease"/>
    <property type="match status" value="1"/>
</dbReference>
<dbReference type="GO" id="GO:0008270">
    <property type="term" value="F:zinc ion binding"/>
    <property type="evidence" value="ECO:0007669"/>
    <property type="project" value="InterPro"/>
</dbReference>
<dbReference type="CDD" id="cd11009">
    <property type="entry name" value="Zn_dep_PLPC"/>
    <property type="match status" value="1"/>
</dbReference>
<comment type="caution">
    <text evidence="2">The sequence shown here is derived from an EMBL/GenBank/DDBJ whole genome shotgun (WGS) entry which is preliminary data.</text>
</comment>
<evidence type="ECO:0000313" key="2">
    <source>
        <dbReference type="EMBL" id="PWL53244.1"/>
    </source>
</evidence>
<dbReference type="GeneID" id="90543514"/>
<dbReference type="InterPro" id="IPR008947">
    <property type="entry name" value="PLipase_C/P1_nuclease_dom_sf"/>
</dbReference>
<gene>
    <name evidence="2" type="ORF">DBY38_08180</name>
</gene>